<dbReference type="InterPro" id="IPR012675">
    <property type="entry name" value="Beta-grasp_dom_sf"/>
</dbReference>
<dbReference type="AlphaFoldDB" id="A0A8J3YI30"/>
<comment type="caution">
    <text evidence="1">The sequence shown here is derived from an EMBL/GenBank/DDBJ whole genome shotgun (WGS) entry which is preliminary data.</text>
</comment>
<evidence type="ECO:0000313" key="2">
    <source>
        <dbReference type="Proteomes" id="UP000619260"/>
    </source>
</evidence>
<dbReference type="Gene3D" id="3.10.20.30">
    <property type="match status" value="1"/>
</dbReference>
<dbReference type="Proteomes" id="UP000619260">
    <property type="component" value="Unassembled WGS sequence"/>
</dbReference>
<dbReference type="InterPro" id="IPR054834">
    <property type="entry name" value="SAMP1_3"/>
</dbReference>
<name>A0A8J3YI30_9ACTN</name>
<dbReference type="EMBL" id="BOPF01000008">
    <property type="protein sequence ID" value="GIJ45689.1"/>
    <property type="molecule type" value="Genomic_DNA"/>
</dbReference>
<organism evidence="1 2">
    <name type="scientific">Virgisporangium aliadipatigenens</name>
    <dbReference type="NCBI Taxonomy" id="741659"/>
    <lineage>
        <taxon>Bacteria</taxon>
        <taxon>Bacillati</taxon>
        <taxon>Actinomycetota</taxon>
        <taxon>Actinomycetes</taxon>
        <taxon>Micromonosporales</taxon>
        <taxon>Micromonosporaceae</taxon>
        <taxon>Virgisporangium</taxon>
    </lineage>
</organism>
<reference evidence="1" key="1">
    <citation type="submission" date="2021-01" db="EMBL/GenBank/DDBJ databases">
        <title>Whole genome shotgun sequence of Virgisporangium aliadipatigenens NBRC 105644.</title>
        <authorList>
            <person name="Komaki H."/>
            <person name="Tamura T."/>
        </authorList>
    </citation>
    <scope>NUCLEOTIDE SEQUENCE</scope>
    <source>
        <strain evidence="1">NBRC 105644</strain>
    </source>
</reference>
<evidence type="ECO:0000313" key="1">
    <source>
        <dbReference type="EMBL" id="GIJ45689.1"/>
    </source>
</evidence>
<dbReference type="RefSeq" id="WP_203899244.1">
    <property type="nucleotide sequence ID" value="NZ_BOPF01000008.1"/>
</dbReference>
<sequence>MSVTILVPGVLRGDIEDQAKVRVDVGGTLGEVLDEVAARWPRFDRRIRDEQGQLRRYVNVFVDGEECRRLSGLATPVPDGTEIQVLPSVAGG</sequence>
<dbReference type="InterPro" id="IPR052045">
    <property type="entry name" value="Sulfur_Carrier/Prot_Modifier"/>
</dbReference>
<gene>
    <name evidence="1" type="ORF">Val02_25750</name>
</gene>
<dbReference type="Pfam" id="PF02597">
    <property type="entry name" value="ThiS"/>
    <property type="match status" value="1"/>
</dbReference>
<dbReference type="InterPro" id="IPR016155">
    <property type="entry name" value="Mopterin_synth/thiamin_S_b"/>
</dbReference>
<dbReference type="InterPro" id="IPR003749">
    <property type="entry name" value="ThiS/MoaD-like"/>
</dbReference>
<dbReference type="SUPFAM" id="SSF54285">
    <property type="entry name" value="MoaD/ThiS"/>
    <property type="match status" value="1"/>
</dbReference>
<dbReference type="PANTHER" id="PTHR38031:SF1">
    <property type="entry name" value="SULFUR CARRIER PROTEIN CYSO"/>
    <property type="match status" value="1"/>
</dbReference>
<dbReference type="PANTHER" id="PTHR38031">
    <property type="entry name" value="SULFUR CARRIER PROTEIN SLR0821-RELATED"/>
    <property type="match status" value="1"/>
</dbReference>
<keyword evidence="2" id="KW-1185">Reference proteome</keyword>
<dbReference type="NCBIfam" id="NF041918">
    <property type="entry name" value="SAMP1"/>
    <property type="match status" value="1"/>
</dbReference>
<accession>A0A8J3YI30</accession>
<protein>
    <submittedName>
        <fullName evidence="1">Molybdopterin synthase sulfur carrier subunit</fullName>
    </submittedName>
</protein>
<proteinExistence type="predicted"/>